<dbReference type="Gene3D" id="3.40.50.280">
    <property type="entry name" value="Cobalamin-binding domain"/>
    <property type="match status" value="1"/>
</dbReference>
<name>A0A3G1KTM2_FORW1</name>
<dbReference type="InterPro" id="IPR006638">
    <property type="entry name" value="Elp3/MiaA/NifB-like_rSAM"/>
</dbReference>
<keyword evidence="4" id="KW-0949">S-adenosyl-L-methionine</keyword>
<reference evidence="10 11" key="1">
    <citation type="submission" date="2016-10" db="EMBL/GenBank/DDBJ databases">
        <title>Complete Genome Sequence of Peptococcaceae strain DCMF.</title>
        <authorList>
            <person name="Edwards R.J."/>
            <person name="Holland S.I."/>
            <person name="Deshpande N.P."/>
            <person name="Wong Y.K."/>
            <person name="Ertan H."/>
            <person name="Manefield M."/>
            <person name="Russell T.L."/>
            <person name="Lee M.J."/>
        </authorList>
    </citation>
    <scope>NUCLEOTIDE SEQUENCE [LARGE SCALE GENOMIC DNA]</scope>
    <source>
        <strain evidence="10 11">DCMF</strain>
    </source>
</reference>
<dbReference type="Gene3D" id="3.80.30.20">
    <property type="entry name" value="tm_1862 like domain"/>
    <property type="match status" value="1"/>
</dbReference>
<evidence type="ECO:0008006" key="12">
    <source>
        <dbReference type="Google" id="ProtNLM"/>
    </source>
</evidence>
<dbReference type="GO" id="GO:0005829">
    <property type="term" value="C:cytosol"/>
    <property type="evidence" value="ECO:0007669"/>
    <property type="project" value="TreeGrafter"/>
</dbReference>
<evidence type="ECO:0000313" key="10">
    <source>
        <dbReference type="EMBL" id="ATW25780.1"/>
    </source>
</evidence>
<organism evidence="10 11">
    <name type="scientific">Formimonas warabiya</name>
    <dbReference type="NCBI Taxonomy" id="1761012"/>
    <lineage>
        <taxon>Bacteria</taxon>
        <taxon>Bacillati</taxon>
        <taxon>Bacillota</taxon>
        <taxon>Clostridia</taxon>
        <taxon>Eubacteriales</taxon>
        <taxon>Peptococcaceae</taxon>
        <taxon>Candidatus Formimonas</taxon>
    </lineage>
</organism>
<evidence type="ECO:0000259" key="9">
    <source>
        <dbReference type="PROSITE" id="PS51918"/>
    </source>
</evidence>
<keyword evidence="7" id="KW-0411">Iron-sulfur</keyword>
<dbReference type="Pfam" id="PF04055">
    <property type="entry name" value="Radical_SAM"/>
    <property type="match status" value="1"/>
</dbReference>
<dbReference type="InterPro" id="IPR051198">
    <property type="entry name" value="BchE-like"/>
</dbReference>
<keyword evidence="6" id="KW-0408">Iron</keyword>
<dbReference type="OrthoDB" id="9801424at2"/>
<accession>A0A3G1KTM2</accession>
<dbReference type="SFLD" id="SFLDS00029">
    <property type="entry name" value="Radical_SAM"/>
    <property type="match status" value="1"/>
</dbReference>
<dbReference type="SUPFAM" id="SSF102114">
    <property type="entry name" value="Radical SAM enzymes"/>
    <property type="match status" value="1"/>
</dbReference>
<dbReference type="InterPro" id="IPR025274">
    <property type="entry name" value="DUF4070"/>
</dbReference>
<dbReference type="PROSITE" id="PS51918">
    <property type="entry name" value="RADICAL_SAM"/>
    <property type="match status" value="1"/>
</dbReference>
<dbReference type="InterPro" id="IPR006158">
    <property type="entry name" value="Cobalamin-bd"/>
</dbReference>
<evidence type="ECO:0000256" key="7">
    <source>
        <dbReference type="ARBA" id="ARBA00023014"/>
    </source>
</evidence>
<dbReference type="GO" id="GO:0031419">
    <property type="term" value="F:cobalamin binding"/>
    <property type="evidence" value="ECO:0007669"/>
    <property type="project" value="InterPro"/>
</dbReference>
<dbReference type="PANTHER" id="PTHR43409">
    <property type="entry name" value="ANAEROBIC MAGNESIUM-PROTOPORPHYRIN IX MONOMETHYL ESTER CYCLASE-RELATED"/>
    <property type="match status" value="1"/>
</dbReference>
<dbReference type="Pfam" id="PF02310">
    <property type="entry name" value="B12-binding"/>
    <property type="match status" value="1"/>
</dbReference>
<evidence type="ECO:0000256" key="4">
    <source>
        <dbReference type="ARBA" id="ARBA00022691"/>
    </source>
</evidence>
<evidence type="ECO:0000256" key="6">
    <source>
        <dbReference type="ARBA" id="ARBA00023004"/>
    </source>
</evidence>
<evidence type="ECO:0000256" key="2">
    <source>
        <dbReference type="ARBA" id="ARBA00022603"/>
    </source>
</evidence>
<comment type="cofactor">
    <cofactor evidence="1">
        <name>[4Fe-4S] cluster</name>
        <dbReference type="ChEBI" id="CHEBI:49883"/>
    </cofactor>
</comment>
<dbReference type="CDD" id="cd02068">
    <property type="entry name" value="radical_SAM_B12_BD"/>
    <property type="match status" value="1"/>
</dbReference>
<keyword evidence="2" id="KW-0489">Methyltransferase</keyword>
<dbReference type="SFLD" id="SFLDG01082">
    <property type="entry name" value="B12-binding_domain_containing"/>
    <property type="match status" value="1"/>
</dbReference>
<dbReference type="GO" id="GO:0046872">
    <property type="term" value="F:metal ion binding"/>
    <property type="evidence" value="ECO:0007669"/>
    <property type="project" value="UniProtKB-KW"/>
</dbReference>
<dbReference type="GO" id="GO:0051539">
    <property type="term" value="F:4 iron, 4 sulfur cluster binding"/>
    <property type="evidence" value="ECO:0007669"/>
    <property type="project" value="UniProtKB-KW"/>
</dbReference>
<keyword evidence="5" id="KW-0479">Metal-binding</keyword>
<evidence type="ECO:0000256" key="5">
    <source>
        <dbReference type="ARBA" id="ARBA00022723"/>
    </source>
</evidence>
<dbReference type="PROSITE" id="PS51332">
    <property type="entry name" value="B12_BINDING"/>
    <property type="match status" value="1"/>
</dbReference>
<dbReference type="EMBL" id="CP017634">
    <property type="protein sequence ID" value="ATW25780.1"/>
    <property type="molecule type" value="Genomic_DNA"/>
</dbReference>
<dbReference type="AlphaFoldDB" id="A0A3G1KTM2"/>
<evidence type="ECO:0000256" key="3">
    <source>
        <dbReference type="ARBA" id="ARBA00022679"/>
    </source>
</evidence>
<dbReference type="InterPro" id="IPR023404">
    <property type="entry name" value="rSAM_horseshoe"/>
</dbReference>
<dbReference type="GO" id="GO:0003824">
    <property type="term" value="F:catalytic activity"/>
    <property type="evidence" value="ECO:0007669"/>
    <property type="project" value="InterPro"/>
</dbReference>
<gene>
    <name evidence="10" type="ORF">DCMF_14310</name>
</gene>
<evidence type="ECO:0000313" key="11">
    <source>
        <dbReference type="Proteomes" id="UP000323521"/>
    </source>
</evidence>
<dbReference type="InterPro" id="IPR058240">
    <property type="entry name" value="rSAM_sf"/>
</dbReference>
<dbReference type="Pfam" id="PF13282">
    <property type="entry name" value="DUF4070"/>
    <property type="match status" value="1"/>
</dbReference>
<dbReference type="Proteomes" id="UP000323521">
    <property type="component" value="Chromosome"/>
</dbReference>
<keyword evidence="11" id="KW-1185">Reference proteome</keyword>
<dbReference type="SMART" id="SM00729">
    <property type="entry name" value="Elp3"/>
    <property type="match status" value="1"/>
</dbReference>
<sequence length="588" mass="67215">MKKKILLIQPENKEINNFRKKQFNNFVQITIPYLAAFIDEDLFEITLVDEYSQKIPFDIAFDLIAITVNTPNAYHCYKISKIFRDKGAKVVLGGPHVTLLPNEAEKHCDYLVVGESEETWPRFLKDFYNGSAKARYEPAHVPLLKNLPTPRWDLLKHRTALMKGAVFATRGCPYQCRYCNLKQIYFDRFRTRPKSEVISEIKRLKSRYFVFWDDNFFADKPYAIALMKSLAPLHKRGAAQVTLADCMDEELLHEAKSAGCLYLFIGIESFSEASLKDAGKQINRIGDYQKIIQNIHRHNMMVQAGIVFGFDTDTPEVFESTLKACEQLGIDGATVSILTPLPQTPIYHQMKEEGRLVTENWTCFNGKTYVAYTPKNLTARQLYDGYVNFRKKFYSLSSFIKRIRVSRTHVLHNLIINLGYRLAIRETTYQDLTQKGNEVFWWYMGGGSGLDVQYDADSAQPFYPVGKFHTIAELKAATEAVYSKQFCEDILYPVGFNENAGGYILFKEIDGVLYINNDIGGIGILGEMTDQITVKSSEPEKITVAILAKEPDPESGAEKEVSYDLTLVKENGAWKLDNWYDYGVGKTF</sequence>
<dbReference type="PANTHER" id="PTHR43409:SF7">
    <property type="entry name" value="BLL1977 PROTEIN"/>
    <property type="match status" value="1"/>
</dbReference>
<protein>
    <recommendedName>
        <fullName evidence="12">B12-binding domain-containing radical SAM protein</fullName>
    </recommendedName>
</protein>
<feature type="domain" description="B12-binding" evidence="8">
    <location>
        <begin position="2"/>
        <end position="134"/>
    </location>
</feature>
<dbReference type="InterPro" id="IPR034466">
    <property type="entry name" value="Methyltransferase_Class_B"/>
</dbReference>
<keyword evidence="3" id="KW-0808">Transferase</keyword>
<dbReference type="InterPro" id="IPR007197">
    <property type="entry name" value="rSAM"/>
</dbReference>
<evidence type="ECO:0000259" key="8">
    <source>
        <dbReference type="PROSITE" id="PS51332"/>
    </source>
</evidence>
<evidence type="ECO:0000256" key="1">
    <source>
        <dbReference type="ARBA" id="ARBA00001966"/>
    </source>
</evidence>
<dbReference type="KEGG" id="fwa:DCMF_14310"/>
<dbReference type="CDD" id="cd01335">
    <property type="entry name" value="Radical_SAM"/>
    <property type="match status" value="1"/>
</dbReference>
<feature type="domain" description="Radical SAM core" evidence="9">
    <location>
        <begin position="154"/>
        <end position="380"/>
    </location>
</feature>
<proteinExistence type="predicted"/>
<dbReference type="SFLD" id="SFLDG01123">
    <property type="entry name" value="methyltransferase_(Class_B)"/>
    <property type="match status" value="1"/>
</dbReference>